<accession>A0A9E6RE05</accession>
<dbReference type="EMBL" id="CP081869">
    <property type="protein sequence ID" value="QZN99405.1"/>
    <property type="molecule type" value="Genomic_DNA"/>
</dbReference>
<organism evidence="1 2">
    <name type="scientific">Chenggangzhangella methanolivorans</name>
    <dbReference type="NCBI Taxonomy" id="1437009"/>
    <lineage>
        <taxon>Bacteria</taxon>
        <taxon>Pseudomonadati</taxon>
        <taxon>Pseudomonadota</taxon>
        <taxon>Alphaproteobacteria</taxon>
        <taxon>Hyphomicrobiales</taxon>
        <taxon>Methylopilaceae</taxon>
        <taxon>Chenggangzhangella</taxon>
    </lineage>
</organism>
<protein>
    <recommendedName>
        <fullName evidence="3">DUF4352 domain-containing protein</fullName>
    </recommendedName>
</protein>
<dbReference type="Proteomes" id="UP000825701">
    <property type="component" value="Chromosome"/>
</dbReference>
<keyword evidence="2" id="KW-1185">Reference proteome</keyword>
<evidence type="ECO:0008006" key="3">
    <source>
        <dbReference type="Google" id="ProtNLM"/>
    </source>
</evidence>
<proteinExistence type="predicted"/>
<dbReference type="AlphaFoldDB" id="A0A9E6RE05"/>
<gene>
    <name evidence="1" type="ORF">K6K41_22060</name>
</gene>
<dbReference type="RefSeq" id="WP_261402469.1">
    <property type="nucleotide sequence ID" value="NZ_CP081869.1"/>
</dbReference>
<sequence length="206" mass="21830">MTSSAPGGEGVTPPPEPSRAQRVRAKLLAGVGGLAAAGLSLGLAIWDKRQQPDVPTIELGQPVEAGRWTVRLIGARLSSETPDGRPVRGGGQALVVDMSLENRTAESSNLYSDVIRLNNAPAGLEPRPTFYLARDRETLRALQPRLVERVSAVWVWPAGATTPENLAVTLTGLTFKPRDNLYGAPIWSNAREVATATLPLGAGGRP</sequence>
<dbReference type="KEGG" id="cmet:K6K41_22060"/>
<name>A0A9E6RE05_9HYPH</name>
<reference evidence="1" key="1">
    <citation type="submission" date="2021-08" db="EMBL/GenBank/DDBJ databases">
        <authorList>
            <person name="Zhang H."/>
            <person name="Xu M."/>
            <person name="Yu Z."/>
            <person name="Yang L."/>
            <person name="Cai Y."/>
        </authorList>
    </citation>
    <scope>NUCLEOTIDE SEQUENCE</scope>
    <source>
        <strain evidence="1">CHL1</strain>
    </source>
</reference>
<evidence type="ECO:0000313" key="2">
    <source>
        <dbReference type="Proteomes" id="UP000825701"/>
    </source>
</evidence>
<evidence type="ECO:0000313" key="1">
    <source>
        <dbReference type="EMBL" id="QZN99405.1"/>
    </source>
</evidence>